<dbReference type="Pfam" id="PF00067">
    <property type="entry name" value="p450"/>
    <property type="match status" value="1"/>
</dbReference>
<gene>
    <name evidence="11" type="ORF">GQ43DRAFT_437574</name>
</gene>
<dbReference type="PRINTS" id="PR01239">
    <property type="entry name" value="EP450IICYP52"/>
</dbReference>
<keyword evidence="10" id="KW-0812">Transmembrane</keyword>
<dbReference type="Proteomes" id="UP000799536">
    <property type="component" value="Unassembled WGS sequence"/>
</dbReference>
<protein>
    <submittedName>
        <fullName evidence="11">Cytochrome P450</fullName>
    </submittedName>
</protein>
<keyword evidence="12" id="KW-1185">Reference proteome</keyword>
<dbReference type="OrthoDB" id="1470350at2759"/>
<evidence type="ECO:0000256" key="9">
    <source>
        <dbReference type="RuleBase" id="RU000461"/>
    </source>
</evidence>
<keyword evidence="10" id="KW-0472">Membrane</keyword>
<evidence type="ECO:0000256" key="7">
    <source>
        <dbReference type="ARBA" id="ARBA00023033"/>
    </source>
</evidence>
<dbReference type="PRINTS" id="PR00464">
    <property type="entry name" value="EP450II"/>
</dbReference>
<proteinExistence type="inferred from homology"/>
<evidence type="ECO:0000313" key="12">
    <source>
        <dbReference type="Proteomes" id="UP000799536"/>
    </source>
</evidence>
<evidence type="ECO:0000256" key="1">
    <source>
        <dbReference type="ARBA" id="ARBA00001971"/>
    </source>
</evidence>
<dbReference type="Gene3D" id="1.10.630.10">
    <property type="entry name" value="Cytochrome P450"/>
    <property type="match status" value="1"/>
</dbReference>
<accession>A0A9P4JTC1</accession>
<keyword evidence="4 8" id="KW-0479">Metal-binding</keyword>
<dbReference type="InterPro" id="IPR036396">
    <property type="entry name" value="Cyt_P450_sf"/>
</dbReference>
<reference evidence="11" key="1">
    <citation type="journal article" date="2020" name="Stud. Mycol.">
        <title>101 Dothideomycetes genomes: a test case for predicting lifestyles and emergence of pathogens.</title>
        <authorList>
            <person name="Haridas S."/>
            <person name="Albert R."/>
            <person name="Binder M."/>
            <person name="Bloem J."/>
            <person name="Labutti K."/>
            <person name="Salamov A."/>
            <person name="Andreopoulos B."/>
            <person name="Baker S."/>
            <person name="Barry K."/>
            <person name="Bills G."/>
            <person name="Bluhm B."/>
            <person name="Cannon C."/>
            <person name="Castanera R."/>
            <person name="Culley D."/>
            <person name="Daum C."/>
            <person name="Ezra D."/>
            <person name="Gonzalez J."/>
            <person name="Henrissat B."/>
            <person name="Kuo A."/>
            <person name="Liang C."/>
            <person name="Lipzen A."/>
            <person name="Lutzoni F."/>
            <person name="Magnuson J."/>
            <person name="Mondo S."/>
            <person name="Nolan M."/>
            <person name="Ohm R."/>
            <person name="Pangilinan J."/>
            <person name="Park H.-J."/>
            <person name="Ramirez L."/>
            <person name="Alfaro M."/>
            <person name="Sun H."/>
            <person name="Tritt A."/>
            <person name="Yoshinaga Y."/>
            <person name="Zwiers L.-H."/>
            <person name="Turgeon B."/>
            <person name="Goodwin S."/>
            <person name="Spatafora J."/>
            <person name="Crous P."/>
            <person name="Grigoriev I."/>
        </authorList>
    </citation>
    <scope>NUCLEOTIDE SEQUENCE</scope>
    <source>
        <strain evidence="11">ATCC 74209</strain>
    </source>
</reference>
<dbReference type="GO" id="GO:0016712">
    <property type="term" value="F:oxidoreductase activity, acting on paired donors, with incorporation or reduction of molecular oxygen, reduced flavin or flavoprotein as one donor, and incorporation of one atom of oxygen"/>
    <property type="evidence" value="ECO:0007669"/>
    <property type="project" value="InterPro"/>
</dbReference>
<dbReference type="PROSITE" id="PS00086">
    <property type="entry name" value="CYTOCHROME_P450"/>
    <property type="match status" value="1"/>
</dbReference>
<dbReference type="AlphaFoldDB" id="A0A9P4JTC1"/>
<dbReference type="InterPro" id="IPR002402">
    <property type="entry name" value="Cyt_P450_E_grp-II"/>
</dbReference>
<dbReference type="PANTHER" id="PTHR24287:SF17">
    <property type="entry name" value="P450, PUTATIVE (EUROFUNG)-RELATED"/>
    <property type="match status" value="1"/>
</dbReference>
<dbReference type="PANTHER" id="PTHR24287">
    <property type="entry name" value="P450, PUTATIVE (EUROFUNG)-RELATED"/>
    <property type="match status" value="1"/>
</dbReference>
<dbReference type="EMBL" id="ML993868">
    <property type="protein sequence ID" value="KAF2204790.1"/>
    <property type="molecule type" value="Genomic_DNA"/>
</dbReference>
<dbReference type="CDD" id="cd11063">
    <property type="entry name" value="CYP52"/>
    <property type="match status" value="1"/>
</dbReference>
<dbReference type="InterPro" id="IPR002974">
    <property type="entry name" value="Cyt_P450_E_CYP52_ascomycetes"/>
</dbReference>
<keyword evidence="10" id="KW-1133">Transmembrane helix</keyword>
<keyword evidence="7 9" id="KW-0503">Monooxygenase</keyword>
<comment type="similarity">
    <text evidence="2 9">Belongs to the cytochrome P450 family.</text>
</comment>
<evidence type="ECO:0000256" key="4">
    <source>
        <dbReference type="ARBA" id="ARBA00022723"/>
    </source>
</evidence>
<evidence type="ECO:0000256" key="10">
    <source>
        <dbReference type="SAM" id="Phobius"/>
    </source>
</evidence>
<dbReference type="InterPro" id="IPR001128">
    <property type="entry name" value="Cyt_P450"/>
</dbReference>
<evidence type="ECO:0000256" key="5">
    <source>
        <dbReference type="ARBA" id="ARBA00023002"/>
    </source>
</evidence>
<dbReference type="SUPFAM" id="SSF48264">
    <property type="entry name" value="Cytochrome P450"/>
    <property type="match status" value="1"/>
</dbReference>
<keyword evidence="3 8" id="KW-0349">Heme</keyword>
<organism evidence="11 12">
    <name type="scientific">Delitschia confertaspora ATCC 74209</name>
    <dbReference type="NCBI Taxonomy" id="1513339"/>
    <lineage>
        <taxon>Eukaryota</taxon>
        <taxon>Fungi</taxon>
        <taxon>Dikarya</taxon>
        <taxon>Ascomycota</taxon>
        <taxon>Pezizomycotina</taxon>
        <taxon>Dothideomycetes</taxon>
        <taxon>Pleosporomycetidae</taxon>
        <taxon>Pleosporales</taxon>
        <taxon>Delitschiaceae</taxon>
        <taxon>Delitschia</taxon>
    </lineage>
</organism>
<evidence type="ECO:0000256" key="3">
    <source>
        <dbReference type="ARBA" id="ARBA00022617"/>
    </source>
</evidence>
<name>A0A9P4JTC1_9PLEO</name>
<dbReference type="GO" id="GO:0020037">
    <property type="term" value="F:heme binding"/>
    <property type="evidence" value="ECO:0007669"/>
    <property type="project" value="InterPro"/>
</dbReference>
<comment type="caution">
    <text evidence="11">The sequence shown here is derived from an EMBL/GenBank/DDBJ whole genome shotgun (WGS) entry which is preliminary data.</text>
</comment>
<dbReference type="GO" id="GO:0005506">
    <property type="term" value="F:iron ion binding"/>
    <property type="evidence" value="ECO:0007669"/>
    <property type="project" value="InterPro"/>
</dbReference>
<evidence type="ECO:0000256" key="6">
    <source>
        <dbReference type="ARBA" id="ARBA00023004"/>
    </source>
</evidence>
<evidence type="ECO:0000256" key="8">
    <source>
        <dbReference type="PIRSR" id="PIRSR602402-1"/>
    </source>
</evidence>
<dbReference type="PRINTS" id="PR00385">
    <property type="entry name" value="P450"/>
</dbReference>
<sequence length="512" mass="58821">MAIQPETKHPFLLYAAAGFFCLYLLYSQITLYLSRRRIIRQNGCQPLVHRINKDPFFGLDVIAENRKLGSEKRFLPCAEQRFYRLGVWTYGSRIFGESFVVTAEPENIKTVLSTKFKDFTLGVREHYFKSLLGHGIFNSDGEKWANSRHLLRPNFAKDQLADLEAFERHMKLMLKAIPKDGSTVDLQELFFRLTIDSATEFLFGHSTNSLKYMDVDDENNEDTIFAKAFNEAQHEIVQNVRLGGLSFFRSQKRAKHVNRICHEYVDKFVDDAIRSRERRDLEKDAAMKQTKYVFSHELAKQTTDKKALRDELINILLAGRDTTASLLSNMFFEISKKPYIWAKLREEVAQLEGRLPTYEELRNLKYLKWCLNESLRLHPVVPGNSRLAIRDTVLPLGGGPTGKSPLFIPKGTVVGYSPYTMHRRTDFYGPDATAFKPERWEHLRPGWEFLPFNGGPRICLGQQYALTEASYVTCRLVQEFKGCESRSEGGWVEQLTLTVASDKGAKVSLTPA</sequence>
<keyword evidence="5 9" id="KW-0560">Oxidoreductase</keyword>
<dbReference type="InterPro" id="IPR017972">
    <property type="entry name" value="Cyt_P450_CS"/>
</dbReference>
<dbReference type="InterPro" id="IPR047146">
    <property type="entry name" value="Cyt_P450_E_CYP52_fungi"/>
</dbReference>
<keyword evidence="6 8" id="KW-0408">Iron</keyword>
<evidence type="ECO:0000256" key="2">
    <source>
        <dbReference type="ARBA" id="ARBA00010617"/>
    </source>
</evidence>
<feature type="binding site" description="axial binding residue" evidence="8">
    <location>
        <position position="459"/>
    </location>
    <ligand>
        <name>heme</name>
        <dbReference type="ChEBI" id="CHEBI:30413"/>
    </ligand>
    <ligandPart>
        <name>Fe</name>
        <dbReference type="ChEBI" id="CHEBI:18248"/>
    </ligandPart>
</feature>
<feature type="transmembrane region" description="Helical" evidence="10">
    <location>
        <begin position="12"/>
        <end position="33"/>
    </location>
</feature>
<comment type="cofactor">
    <cofactor evidence="1 8">
        <name>heme</name>
        <dbReference type="ChEBI" id="CHEBI:30413"/>
    </cofactor>
</comment>
<evidence type="ECO:0000313" key="11">
    <source>
        <dbReference type="EMBL" id="KAF2204790.1"/>
    </source>
</evidence>